<evidence type="ECO:0000313" key="2">
    <source>
        <dbReference type="EMBL" id="CBJ49225.1"/>
    </source>
</evidence>
<evidence type="ECO:0000256" key="1">
    <source>
        <dbReference type="SAM" id="SignalP"/>
    </source>
</evidence>
<keyword evidence="3" id="KW-1185">Reference proteome</keyword>
<dbReference type="InParanoid" id="D7FT53"/>
<dbReference type="OrthoDB" id="10305237at2759"/>
<feature type="signal peptide" evidence="1">
    <location>
        <begin position="1"/>
        <end position="21"/>
    </location>
</feature>
<dbReference type="EMBL" id="FN648426">
    <property type="protein sequence ID" value="CBJ49225.1"/>
    <property type="molecule type" value="Genomic_DNA"/>
</dbReference>
<reference evidence="2 3" key="1">
    <citation type="journal article" date="2010" name="Nature">
        <title>The Ectocarpus genome and the independent evolution of multicellularity in brown algae.</title>
        <authorList>
            <person name="Cock J.M."/>
            <person name="Sterck L."/>
            <person name="Rouze P."/>
            <person name="Scornet D."/>
            <person name="Allen A.E."/>
            <person name="Amoutzias G."/>
            <person name="Anthouard V."/>
            <person name="Artiguenave F."/>
            <person name="Aury J.M."/>
            <person name="Badger J.H."/>
            <person name="Beszteri B."/>
            <person name="Billiau K."/>
            <person name="Bonnet E."/>
            <person name="Bothwell J.H."/>
            <person name="Bowler C."/>
            <person name="Boyen C."/>
            <person name="Brownlee C."/>
            <person name="Carrano C.J."/>
            <person name="Charrier B."/>
            <person name="Cho G.Y."/>
            <person name="Coelho S.M."/>
            <person name="Collen J."/>
            <person name="Corre E."/>
            <person name="Da Silva C."/>
            <person name="Delage L."/>
            <person name="Delaroque N."/>
            <person name="Dittami S.M."/>
            <person name="Doulbeau S."/>
            <person name="Elias M."/>
            <person name="Farnham G."/>
            <person name="Gachon C.M."/>
            <person name="Gschloessl B."/>
            <person name="Heesch S."/>
            <person name="Jabbari K."/>
            <person name="Jubin C."/>
            <person name="Kawai H."/>
            <person name="Kimura K."/>
            <person name="Kloareg B."/>
            <person name="Kupper F.C."/>
            <person name="Lang D."/>
            <person name="Le Bail A."/>
            <person name="Leblanc C."/>
            <person name="Lerouge P."/>
            <person name="Lohr M."/>
            <person name="Lopez P.J."/>
            <person name="Martens C."/>
            <person name="Maumus F."/>
            <person name="Michel G."/>
            <person name="Miranda-Saavedra D."/>
            <person name="Morales J."/>
            <person name="Moreau H."/>
            <person name="Motomura T."/>
            <person name="Nagasato C."/>
            <person name="Napoli C.A."/>
            <person name="Nelson D.R."/>
            <person name="Nyvall-Collen P."/>
            <person name="Peters A.F."/>
            <person name="Pommier C."/>
            <person name="Potin P."/>
            <person name="Poulain J."/>
            <person name="Quesneville H."/>
            <person name="Read B."/>
            <person name="Rensing S.A."/>
            <person name="Ritter A."/>
            <person name="Rousvoal S."/>
            <person name="Samanta M."/>
            <person name="Samson G."/>
            <person name="Schroeder D.C."/>
            <person name="Segurens B."/>
            <person name="Strittmatter M."/>
            <person name="Tonon T."/>
            <person name="Tregear J.W."/>
            <person name="Valentin K."/>
            <person name="von Dassow P."/>
            <person name="Yamagishi T."/>
            <person name="Van de Peer Y."/>
            <person name="Wincker P."/>
        </authorList>
    </citation>
    <scope>NUCLEOTIDE SEQUENCE [LARGE SCALE GENOMIC DNA]</scope>
    <source>
        <strain evidence="3">Ec32 / CCAP1310/4</strain>
    </source>
</reference>
<keyword evidence="1" id="KW-0732">Signal</keyword>
<dbReference type="AlphaFoldDB" id="D7FT53"/>
<accession>D7FT53</accession>
<feature type="chain" id="PRO_5003095462" evidence="1">
    <location>
        <begin position="22"/>
        <end position="182"/>
    </location>
</feature>
<dbReference type="EMBL" id="FN649758">
    <property type="protein sequence ID" value="CBJ49225.1"/>
    <property type="molecule type" value="Genomic_DNA"/>
</dbReference>
<organism evidence="2 3">
    <name type="scientific">Ectocarpus siliculosus</name>
    <name type="common">Brown alga</name>
    <name type="synonym">Conferva siliculosa</name>
    <dbReference type="NCBI Taxonomy" id="2880"/>
    <lineage>
        <taxon>Eukaryota</taxon>
        <taxon>Sar</taxon>
        <taxon>Stramenopiles</taxon>
        <taxon>Ochrophyta</taxon>
        <taxon>PX clade</taxon>
        <taxon>Phaeophyceae</taxon>
        <taxon>Ectocarpales</taxon>
        <taxon>Ectocarpaceae</taxon>
        <taxon>Ectocarpus</taxon>
    </lineage>
</organism>
<dbReference type="Proteomes" id="UP000002630">
    <property type="component" value="Linkage Group LG33"/>
</dbReference>
<protein>
    <submittedName>
        <fullName evidence="2">Imm downregulated 17</fullName>
    </submittedName>
</protein>
<name>D7FT53_ECTSI</name>
<sequence>MFAGPLLLALAVSSASDGGSCSTYDEDLEVAKLLDGTCEWDTYMCCYTNHDSGEGVTANTDVCSVPSEGLEMPGDSEGPVYCHGFAWPEGADVNNHILPLYHYVKNIGRTEEEGGYYGNVEGAPECGCIEEMPQVSFAECSRFSIDGIGECGEGGLYSQYNGRLDAPYGEMEHNLVRSCDNA</sequence>
<gene>
    <name evidence="2" type="ORF">Esi_0245_0009</name>
</gene>
<evidence type="ECO:0000313" key="3">
    <source>
        <dbReference type="Proteomes" id="UP000002630"/>
    </source>
</evidence>
<proteinExistence type="predicted"/>